<dbReference type="Gene3D" id="3.40.50.1820">
    <property type="entry name" value="alpha/beta hydrolase"/>
    <property type="match status" value="1"/>
</dbReference>
<dbReference type="AlphaFoldDB" id="A0A0B4GHN1"/>
<proteinExistence type="inferred from homology"/>
<feature type="domain" description="Serine hydrolase" evidence="3">
    <location>
        <begin position="13"/>
        <end position="220"/>
    </location>
</feature>
<reference evidence="4 5" key="1">
    <citation type="journal article" date="2014" name="Proc. Natl. Acad. Sci. U.S.A.">
        <title>Trajectory and genomic determinants of fungal-pathogen speciation and host adaptation.</title>
        <authorList>
            <person name="Hu X."/>
            <person name="Xiao G."/>
            <person name="Zheng P."/>
            <person name="Shang Y."/>
            <person name="Su Y."/>
            <person name="Zhang X."/>
            <person name="Liu X."/>
            <person name="Zhan S."/>
            <person name="St Leger R.J."/>
            <person name="Wang C."/>
        </authorList>
    </citation>
    <scope>NUCLEOTIDE SEQUENCE [LARGE SCALE GENOMIC DNA]</scope>
    <source>
        <strain evidence="4 5">ARSEF 977</strain>
    </source>
</reference>
<organism evidence="4 5">
    <name type="scientific">Metarhizium guizhouense (strain ARSEF 977)</name>
    <dbReference type="NCBI Taxonomy" id="1276136"/>
    <lineage>
        <taxon>Eukaryota</taxon>
        <taxon>Fungi</taxon>
        <taxon>Dikarya</taxon>
        <taxon>Ascomycota</taxon>
        <taxon>Pezizomycotina</taxon>
        <taxon>Sordariomycetes</taxon>
        <taxon>Hypocreomycetidae</taxon>
        <taxon>Hypocreales</taxon>
        <taxon>Clavicipitaceae</taxon>
        <taxon>Metarhizium</taxon>
    </lineage>
</organism>
<dbReference type="PANTHER" id="PTHR48070">
    <property type="entry name" value="ESTERASE OVCA2"/>
    <property type="match status" value="1"/>
</dbReference>
<dbReference type="InterPro" id="IPR005645">
    <property type="entry name" value="FSH-like_dom"/>
</dbReference>
<name>A0A0B4GHN1_METGA</name>
<accession>A0A0B4GHN1</accession>
<keyword evidence="2" id="KW-0378">Hydrolase</keyword>
<evidence type="ECO:0000256" key="2">
    <source>
        <dbReference type="ARBA" id="ARBA00022801"/>
    </source>
</evidence>
<dbReference type="PANTHER" id="PTHR48070:SF3">
    <property type="entry name" value="ESTERASE DBAE-RELATED"/>
    <property type="match status" value="1"/>
</dbReference>
<keyword evidence="5" id="KW-1185">Reference proteome</keyword>
<evidence type="ECO:0000313" key="5">
    <source>
        <dbReference type="Proteomes" id="UP000031192"/>
    </source>
</evidence>
<comment type="similarity">
    <text evidence="1">Belongs to the LovG family.</text>
</comment>
<dbReference type="GO" id="GO:0005737">
    <property type="term" value="C:cytoplasm"/>
    <property type="evidence" value="ECO:0007669"/>
    <property type="project" value="TreeGrafter"/>
</dbReference>
<evidence type="ECO:0000313" key="4">
    <source>
        <dbReference type="EMBL" id="KID81978.1"/>
    </source>
</evidence>
<dbReference type="GO" id="GO:0016787">
    <property type="term" value="F:hydrolase activity"/>
    <property type="evidence" value="ECO:0007669"/>
    <property type="project" value="UniProtKB-KW"/>
</dbReference>
<sequence length="274" mass="30218">MIQPESTRTLRLPRILCLHGGGSNARIFRAQCRVISAHLKGHFRLVFAEGRLPAQPGPDVLSVYREWGPFQAWFPGSLSHHQPQTADQDATDALDKIEEALLDPMDVDERLGATGPWVGLLGFSQGAKACASVLLRQQQTLQAAGRALFSFSFGIPVAGRGPLVCDPAVSRGNGAWCFDDDAYVDGAKYVFQPKLQIPTAHVHGSQDPGLEFHRRMLEDCATPVKPPSWNGKGAIECPFAPRTLVAWPWLFINWQTTRANMCIYQIEIVRSCSK</sequence>
<evidence type="ECO:0000259" key="3">
    <source>
        <dbReference type="Pfam" id="PF03959"/>
    </source>
</evidence>
<gene>
    <name evidence="4" type="ORF">MGU_10705</name>
</gene>
<dbReference type="GO" id="GO:0005634">
    <property type="term" value="C:nucleus"/>
    <property type="evidence" value="ECO:0007669"/>
    <property type="project" value="TreeGrafter"/>
</dbReference>
<dbReference type="GO" id="GO:0044550">
    <property type="term" value="P:secondary metabolite biosynthetic process"/>
    <property type="evidence" value="ECO:0007669"/>
    <property type="project" value="TreeGrafter"/>
</dbReference>
<comment type="caution">
    <text evidence="4">The sequence shown here is derived from an EMBL/GenBank/DDBJ whole genome shotgun (WGS) entry which is preliminary data.</text>
</comment>
<dbReference type="SUPFAM" id="SSF53474">
    <property type="entry name" value="alpha/beta-Hydrolases"/>
    <property type="match status" value="1"/>
</dbReference>
<evidence type="ECO:0000256" key="1">
    <source>
        <dbReference type="ARBA" id="ARBA00005863"/>
    </source>
</evidence>
<dbReference type="EMBL" id="AZNH01000109">
    <property type="protein sequence ID" value="KID81978.1"/>
    <property type="molecule type" value="Genomic_DNA"/>
</dbReference>
<dbReference type="Pfam" id="PF03959">
    <property type="entry name" value="FSH1"/>
    <property type="match status" value="1"/>
</dbReference>
<protein>
    <submittedName>
        <fullName evidence="4">Citrinin biosynthesis oxydoreductase CtnB</fullName>
    </submittedName>
</protein>
<dbReference type="HOGENOM" id="CLU_051938_0_0_1"/>
<dbReference type="Proteomes" id="UP000031192">
    <property type="component" value="Unassembled WGS sequence"/>
</dbReference>
<dbReference type="InterPro" id="IPR050593">
    <property type="entry name" value="LovG"/>
</dbReference>
<dbReference type="InterPro" id="IPR029058">
    <property type="entry name" value="AB_hydrolase_fold"/>
</dbReference>